<gene>
    <name evidence="2" type="ORF">S01H1_31087</name>
</gene>
<dbReference type="AlphaFoldDB" id="X0TIA1"/>
<evidence type="ECO:0000259" key="1">
    <source>
        <dbReference type="Pfam" id="PF13701"/>
    </source>
</evidence>
<comment type="caution">
    <text evidence="2">The sequence shown here is derived from an EMBL/GenBank/DDBJ whole genome shotgun (WGS) entry which is preliminary data.</text>
</comment>
<dbReference type="EMBL" id="BARS01019162">
    <property type="protein sequence ID" value="GAF87887.1"/>
    <property type="molecule type" value="Genomic_DNA"/>
</dbReference>
<organism evidence="2">
    <name type="scientific">marine sediment metagenome</name>
    <dbReference type="NCBI Taxonomy" id="412755"/>
    <lineage>
        <taxon>unclassified sequences</taxon>
        <taxon>metagenomes</taxon>
        <taxon>ecological metagenomes</taxon>
    </lineage>
</organism>
<name>X0TIA1_9ZZZZ</name>
<protein>
    <recommendedName>
        <fullName evidence="1">Transposase DDE domain-containing protein</fullName>
    </recommendedName>
</protein>
<feature type="domain" description="Transposase DDE" evidence="1">
    <location>
        <begin position="5"/>
        <end position="235"/>
    </location>
</feature>
<reference evidence="2" key="1">
    <citation type="journal article" date="2014" name="Front. Microbiol.">
        <title>High frequency of phylogenetically diverse reductive dehalogenase-homologous genes in deep subseafloor sedimentary metagenomes.</title>
        <authorList>
            <person name="Kawai M."/>
            <person name="Futagami T."/>
            <person name="Toyoda A."/>
            <person name="Takaki Y."/>
            <person name="Nishi S."/>
            <person name="Hori S."/>
            <person name="Arai W."/>
            <person name="Tsubouchi T."/>
            <person name="Morono Y."/>
            <person name="Uchiyama I."/>
            <person name="Ito T."/>
            <person name="Fujiyama A."/>
            <person name="Inagaki F."/>
            <person name="Takami H."/>
        </authorList>
    </citation>
    <scope>NUCLEOTIDE SEQUENCE</scope>
    <source>
        <strain evidence="2">Expedition CK06-06</strain>
    </source>
</reference>
<dbReference type="Pfam" id="PF13701">
    <property type="entry name" value="DDE_Tnp_1_4"/>
    <property type="match status" value="1"/>
</dbReference>
<feature type="non-terminal residue" evidence="2">
    <location>
        <position position="242"/>
    </location>
</feature>
<evidence type="ECO:0000313" key="2">
    <source>
        <dbReference type="EMBL" id="GAF87887.1"/>
    </source>
</evidence>
<accession>X0TIA1</accession>
<proteinExistence type="predicted"/>
<dbReference type="InterPro" id="IPR025668">
    <property type="entry name" value="Tnp_DDE_dom"/>
</dbReference>
<sequence length="242" mass="27478">MLVLAKQTGLVKAIDDKLKLLKRHLPYYESDHVLNIAYNILCNGDCLEDIERLRNDEVYLDALGAQRIPDPTTAGDFCRRFRANNVEALMDAINEVRLGVWRKQPDEFFEEAVIDVDGMIVETTGECKEGMNISYKGIWGYHPLVVSLANTAEPLYLVNRSGNCTSSEGAAKYIDRALDLCDTVDFRNILIRGDTDFSQTKYLDRWDGRGVRFIFGINAMPNLEKIADSLPDDLWRLLLRPA</sequence>